<name>A0ABR1GCD7_AURAN</name>
<dbReference type="Pfam" id="PF14705">
    <property type="entry name" value="Costars"/>
    <property type="match status" value="1"/>
</dbReference>
<dbReference type="InterPro" id="IPR027817">
    <property type="entry name" value="Costars_dom"/>
</dbReference>
<feature type="domain" description="Costars" evidence="2">
    <location>
        <begin position="85"/>
        <end position="163"/>
    </location>
</feature>
<gene>
    <name evidence="3" type="primary">ABRACL</name>
    <name evidence="3" type="ORF">SO694_00002245</name>
</gene>
<proteinExistence type="predicted"/>
<dbReference type="PANTHER" id="PTHR22739">
    <property type="entry name" value="STRIATED MUSCLE ACTIVATOR OF RHO-DEPENDENT SIGNALING-RELATED"/>
    <property type="match status" value="1"/>
</dbReference>
<dbReference type="SMART" id="SM01283">
    <property type="entry name" value="Costars"/>
    <property type="match status" value="1"/>
</dbReference>
<accession>A0ABR1GCD7</accession>
<feature type="region of interest" description="Disordered" evidence="1">
    <location>
        <begin position="61"/>
        <end position="80"/>
    </location>
</feature>
<sequence length="166" mass="18364">MLNLSFAAQVETPEQRLEKASASLNTCSKTAAIWAKRIADGREEQKTNVFSKHYVAGAARAGKGADYGRPPPGSETEKRWQRGKAWVDEQIAGLIKVIRDIGDTDAATRGTRRVKFGALFYTYADISDSLVGIMMRAKKRKRLYYEGDMLFQGSSDNVIVSVPKDA</sequence>
<organism evidence="3 4">
    <name type="scientific">Aureococcus anophagefferens</name>
    <name type="common">Harmful bloom alga</name>
    <dbReference type="NCBI Taxonomy" id="44056"/>
    <lineage>
        <taxon>Eukaryota</taxon>
        <taxon>Sar</taxon>
        <taxon>Stramenopiles</taxon>
        <taxon>Ochrophyta</taxon>
        <taxon>Pelagophyceae</taxon>
        <taxon>Pelagomonadales</taxon>
        <taxon>Pelagomonadaceae</taxon>
        <taxon>Aureococcus</taxon>
    </lineage>
</organism>
<evidence type="ECO:0000256" key="1">
    <source>
        <dbReference type="SAM" id="MobiDB-lite"/>
    </source>
</evidence>
<comment type="caution">
    <text evidence="3">The sequence shown here is derived from an EMBL/GenBank/DDBJ whole genome shotgun (WGS) entry which is preliminary data.</text>
</comment>
<dbReference type="Proteomes" id="UP001363151">
    <property type="component" value="Unassembled WGS sequence"/>
</dbReference>
<dbReference type="InterPro" id="IPR026111">
    <property type="entry name" value="Abra"/>
</dbReference>
<protein>
    <submittedName>
        <fullName evidence="3">Actin binding protein</fullName>
    </submittedName>
</protein>
<evidence type="ECO:0000313" key="3">
    <source>
        <dbReference type="EMBL" id="KAK7253695.1"/>
    </source>
</evidence>
<dbReference type="InterPro" id="IPR038095">
    <property type="entry name" value="Costars_sf"/>
</dbReference>
<dbReference type="EMBL" id="JBBJCI010000034">
    <property type="protein sequence ID" value="KAK7253695.1"/>
    <property type="molecule type" value="Genomic_DNA"/>
</dbReference>
<dbReference type="Gene3D" id="1.10.10.1540">
    <property type="entry name" value="Costar domain"/>
    <property type="match status" value="1"/>
</dbReference>
<evidence type="ECO:0000259" key="2">
    <source>
        <dbReference type="SMART" id="SM01283"/>
    </source>
</evidence>
<evidence type="ECO:0000313" key="4">
    <source>
        <dbReference type="Proteomes" id="UP001363151"/>
    </source>
</evidence>
<reference evidence="3 4" key="1">
    <citation type="submission" date="2024-03" db="EMBL/GenBank/DDBJ databases">
        <title>Aureococcus anophagefferens CCMP1851 and Kratosvirus quantuckense: Draft genome of a second virus-susceptible host strain in the model system.</title>
        <authorList>
            <person name="Chase E."/>
            <person name="Truchon A.R."/>
            <person name="Schepens W."/>
            <person name="Wilhelm S.W."/>
        </authorList>
    </citation>
    <scope>NUCLEOTIDE SEQUENCE [LARGE SCALE GENOMIC DNA]</scope>
    <source>
        <strain evidence="3 4">CCMP1851</strain>
    </source>
</reference>
<keyword evidence="4" id="KW-1185">Reference proteome</keyword>
<dbReference type="PANTHER" id="PTHR22739:SF7">
    <property type="entry name" value="EG:152A3.3 PROTEIN-RELATED"/>
    <property type="match status" value="1"/>
</dbReference>